<evidence type="ECO:0000313" key="2">
    <source>
        <dbReference type="EMBL" id="ODQ81854.1"/>
    </source>
</evidence>
<dbReference type="GO" id="GO:0072344">
    <property type="term" value="P:rescue of stalled ribosome"/>
    <property type="evidence" value="ECO:0007669"/>
    <property type="project" value="TreeGrafter"/>
</dbReference>
<dbReference type="GeneID" id="30148815"/>
<evidence type="ECO:0000256" key="1">
    <source>
        <dbReference type="SAM" id="MobiDB-lite"/>
    </source>
</evidence>
<dbReference type="GO" id="GO:1990112">
    <property type="term" value="C:RQC complex"/>
    <property type="evidence" value="ECO:0007669"/>
    <property type="project" value="TreeGrafter"/>
</dbReference>
<dbReference type="Pfam" id="PF04910">
    <property type="entry name" value="Tcf25"/>
    <property type="match status" value="1"/>
</dbReference>
<dbReference type="Gene3D" id="3.40.50.1000">
    <property type="entry name" value="HAD superfamily/HAD-like"/>
    <property type="match status" value="1"/>
</dbReference>
<feature type="compositionally biased region" description="Acidic residues" evidence="1">
    <location>
        <begin position="260"/>
        <end position="269"/>
    </location>
</feature>
<dbReference type="OrthoDB" id="205993at2759"/>
<dbReference type="GO" id="GO:0008962">
    <property type="term" value="F:phosphatidylglycerophosphatase activity"/>
    <property type="evidence" value="ECO:0007669"/>
    <property type="project" value="InterPro"/>
</dbReference>
<protein>
    <submittedName>
        <fullName evidence="2">Uncharacterized protein</fullName>
    </submittedName>
</protein>
<dbReference type="NCBIfam" id="TIGR01668">
    <property type="entry name" value="YqeG_hyp_ppase"/>
    <property type="match status" value="1"/>
</dbReference>
<name>A0A1E3QWB3_9ASCO</name>
<accession>A0A1E3QWB3</accession>
<reference evidence="3" key="1">
    <citation type="submission" date="2016-05" db="EMBL/GenBank/DDBJ databases">
        <title>Comparative genomics of biotechnologically important yeasts.</title>
        <authorList>
            <consortium name="DOE Joint Genome Institute"/>
            <person name="Riley R."/>
            <person name="Haridas S."/>
            <person name="Wolfe K.H."/>
            <person name="Lopes M.R."/>
            <person name="Hittinger C.T."/>
            <person name="Goker M."/>
            <person name="Salamov A."/>
            <person name="Wisecaver J."/>
            <person name="Long T.M."/>
            <person name="Aerts A.L."/>
            <person name="Barry K."/>
            <person name="Choi C."/>
            <person name="Clum A."/>
            <person name="Coughlan A.Y."/>
            <person name="Deshpande S."/>
            <person name="Douglass A.P."/>
            <person name="Hanson S.J."/>
            <person name="Klenk H.-P."/>
            <person name="Labutti K."/>
            <person name="Lapidus A."/>
            <person name="Lindquist E."/>
            <person name="Lipzen A."/>
            <person name="Meier-Kolthoff J.P."/>
            <person name="Ohm R.A."/>
            <person name="Otillar R.P."/>
            <person name="Pangilinan J."/>
            <person name="Peng Y."/>
            <person name="Rokas A."/>
            <person name="Rosa C.A."/>
            <person name="Scheuner C."/>
            <person name="Sibirny A.A."/>
            <person name="Slot J.C."/>
            <person name="Stielow J.B."/>
            <person name="Sun H."/>
            <person name="Kurtzman C.P."/>
            <person name="Blackwell M."/>
            <person name="Grigoriev I.V."/>
            <person name="Jeffries T.W."/>
        </authorList>
    </citation>
    <scope>NUCLEOTIDE SEQUENCE [LARGE SCALE GENOMIC DNA]</scope>
    <source>
        <strain evidence="3">NRRL Y-12698</strain>
    </source>
</reference>
<dbReference type="PANTHER" id="PTHR22684">
    <property type="entry name" value="NULP1-RELATED"/>
    <property type="match status" value="1"/>
</dbReference>
<dbReference type="InterPro" id="IPR027706">
    <property type="entry name" value="PGP_Pase"/>
</dbReference>
<dbReference type="PANTHER" id="PTHR22684:SF0">
    <property type="entry name" value="RIBOSOME QUALITY CONTROL COMPLEX SUBUNIT TCF25"/>
    <property type="match status" value="1"/>
</dbReference>
<sequence length="851" mass="96503">MTKLNLSASINVSRLLYNPALCLPNLIIPTFETLPIPLQFPHQPANVTIKAVVLDKDNCFAKDHDDKVWPAYSAVWERLRNEYPKESLLIVSNSAGTDDDINHVQAEKLERDTGVTVLRHSTKKPGCHAEIMEYFQSQGLVEGPHEVAVVGDRLFTDMLMSNMMGSWGVWGINIHHLHTVARARGWFLHEKKIDGQPFNRLLSFFPIHTPAIMSSRGMRRLEKQRLKSLAPVSSESEPEEEYTPKTNAFAFLGGETSEEETSTDYEDCLQGDSNEPLPQPVKISAPKKARKIKQTRKSKQPVVDSDEELDRILQEYAVKEEKKEVQEADSEDEETLPVSEDVIDPCFKVFTPARFARCVALLALDPRDLDPDREFRNLFGNLLIEAIEDADSTSSSFISPEQMKQIQKMKKLVRGWGGSDRRSIPGTTRKLVLTKIRDDWLPSPRKEVGMEEISAQALVELKMSQSEDWMDVIRDEVAEEARRGIKYYKFTRNVDDRLTNAKFYVATAVTPDHEALIGLMHLAPYHVETLIQVATILVRQGDKSNSSGLTERALFVFDRAFPKFFEFGSGMVRLPFAYALNRQFYLACFRYIGVLTQKSTFYTALTWCKLLLSLAPAEDPYGVRYFIDFYAIMSGEYRYLVRLCDSLLVTTYARWLTPGLAYSKVLALLYLEEPVQAAAALKQAYSRYPYTGFQLLETVGLAFHVPIDPKLLQVGPEVALATETYLVRAAAMWSEAKHRQFLHDTLLLLVGTKVESTKEAAVTELIPANLLRHAILSGESKLMAKIPAEVWEDNEIFDYDVLPPHADKSGQVERFTDYVDDNLVAEAIAARSQDDDMMEMIRQMSLRGQDQ</sequence>
<organism evidence="2 3">
    <name type="scientific">Babjeviella inositovora NRRL Y-12698</name>
    <dbReference type="NCBI Taxonomy" id="984486"/>
    <lineage>
        <taxon>Eukaryota</taxon>
        <taxon>Fungi</taxon>
        <taxon>Dikarya</taxon>
        <taxon>Ascomycota</taxon>
        <taxon>Saccharomycotina</taxon>
        <taxon>Pichiomycetes</taxon>
        <taxon>Serinales incertae sedis</taxon>
        <taxon>Babjeviella</taxon>
    </lineage>
</organism>
<dbReference type="InterPro" id="IPR023214">
    <property type="entry name" value="HAD_sf"/>
</dbReference>
<evidence type="ECO:0000313" key="3">
    <source>
        <dbReference type="Proteomes" id="UP000094336"/>
    </source>
</evidence>
<keyword evidence="3" id="KW-1185">Reference proteome</keyword>
<dbReference type="GO" id="GO:1990116">
    <property type="term" value="P:ribosome-associated ubiquitin-dependent protein catabolic process"/>
    <property type="evidence" value="ECO:0007669"/>
    <property type="project" value="TreeGrafter"/>
</dbReference>
<dbReference type="InterPro" id="IPR010021">
    <property type="entry name" value="PGPP1/Gep4"/>
</dbReference>
<dbReference type="RefSeq" id="XP_018987182.1">
    <property type="nucleotide sequence ID" value="XM_019130962.1"/>
</dbReference>
<dbReference type="AlphaFoldDB" id="A0A1E3QWB3"/>
<dbReference type="STRING" id="984486.A0A1E3QWB3"/>
<gene>
    <name evidence="2" type="ORF">BABINDRAFT_174458</name>
</gene>
<feature type="region of interest" description="Disordered" evidence="1">
    <location>
        <begin position="260"/>
        <end position="306"/>
    </location>
</feature>
<dbReference type="InterPro" id="IPR006994">
    <property type="entry name" value="TCF25/Rqc1"/>
</dbReference>
<dbReference type="Proteomes" id="UP000094336">
    <property type="component" value="Unassembled WGS sequence"/>
</dbReference>
<proteinExistence type="predicted"/>
<dbReference type="EMBL" id="KV454427">
    <property type="protein sequence ID" value="ODQ81854.1"/>
    <property type="molecule type" value="Genomic_DNA"/>
</dbReference>
<dbReference type="Pfam" id="PF09419">
    <property type="entry name" value="PGP_phosphatase"/>
    <property type="match status" value="1"/>
</dbReference>
<feature type="compositionally biased region" description="Basic residues" evidence="1">
    <location>
        <begin position="285"/>
        <end position="299"/>
    </location>
</feature>
<dbReference type="SUPFAM" id="SSF56784">
    <property type="entry name" value="HAD-like"/>
    <property type="match status" value="1"/>
</dbReference>
<dbReference type="InterPro" id="IPR036412">
    <property type="entry name" value="HAD-like_sf"/>
</dbReference>